<accession>A0ABQ7T3Z6</accession>
<dbReference type="PANTHER" id="PTHR23282:SF142">
    <property type="entry name" value="MAM DOMAIN-CONTAINING PROTEIN"/>
    <property type="match status" value="1"/>
</dbReference>
<dbReference type="EMBL" id="JAIPUX010001880">
    <property type="protein sequence ID" value="KAH0624214.1"/>
    <property type="molecule type" value="Genomic_DNA"/>
</dbReference>
<dbReference type="PANTHER" id="PTHR23282">
    <property type="entry name" value="APICAL ENDOSOMAL GLYCOPROTEIN PRECURSOR"/>
    <property type="match status" value="1"/>
</dbReference>
<dbReference type="InterPro" id="IPR000998">
    <property type="entry name" value="MAM_dom"/>
</dbReference>
<proteinExistence type="predicted"/>
<sequence>MDICREDTLAHLKLEALWSCQHSHQISSVPASGLSIPCHFSCSFDLDFCSWTQSDTDSFDWTRHKGSTSSTTTGPSYDHTTGEGYFIYLESNHAYPGDVAHLISPTCTFDGPHCFRFWYHMYGMARTMALHVYVVSADGAPELVWYQIGNKGNRWNKAEVTLTQMGRVQIILEGVRGEDFRSGVAVDDISMTEGYCPDFSKDSKAARFTFAHFIRHLEAA</sequence>
<dbReference type="Proteomes" id="UP000826234">
    <property type="component" value="Unassembled WGS sequence"/>
</dbReference>
<dbReference type="CDD" id="cd06263">
    <property type="entry name" value="MAM"/>
    <property type="match status" value="1"/>
</dbReference>
<name>A0ABQ7T3Z6_PHRPL</name>
<comment type="caution">
    <text evidence="2">The sequence shown here is derived from an EMBL/GenBank/DDBJ whole genome shotgun (WGS) entry which is preliminary data.</text>
</comment>
<dbReference type="InterPro" id="IPR013320">
    <property type="entry name" value="ConA-like_dom_sf"/>
</dbReference>
<evidence type="ECO:0000259" key="1">
    <source>
        <dbReference type="PROSITE" id="PS50060"/>
    </source>
</evidence>
<keyword evidence="3" id="KW-1185">Reference proteome</keyword>
<dbReference type="PRINTS" id="PR00020">
    <property type="entry name" value="MAMDOMAIN"/>
</dbReference>
<feature type="domain" description="MAM" evidence="1">
    <location>
        <begin position="40"/>
        <end position="198"/>
    </location>
</feature>
<dbReference type="Gene3D" id="2.60.120.200">
    <property type="match status" value="1"/>
</dbReference>
<dbReference type="Pfam" id="PF00629">
    <property type="entry name" value="MAM"/>
    <property type="match status" value="1"/>
</dbReference>
<gene>
    <name evidence="2" type="ORF">JD844_007763</name>
</gene>
<evidence type="ECO:0000313" key="3">
    <source>
        <dbReference type="Proteomes" id="UP000826234"/>
    </source>
</evidence>
<reference evidence="2 3" key="1">
    <citation type="journal article" date="2022" name="Gigascience">
        <title>A chromosome-level genome assembly and annotation of the desert horned lizard, Phrynosoma platyrhinos, provides insight into chromosomal rearrangements among reptiles.</title>
        <authorList>
            <person name="Koochekian N."/>
            <person name="Ascanio A."/>
            <person name="Farleigh K."/>
            <person name="Card D.C."/>
            <person name="Schield D.R."/>
            <person name="Castoe T.A."/>
            <person name="Jezkova T."/>
        </authorList>
    </citation>
    <scope>NUCLEOTIDE SEQUENCE [LARGE SCALE GENOMIC DNA]</scope>
    <source>
        <strain evidence="2">NK-2021</strain>
    </source>
</reference>
<evidence type="ECO:0000313" key="2">
    <source>
        <dbReference type="EMBL" id="KAH0624214.1"/>
    </source>
</evidence>
<dbReference type="SUPFAM" id="SSF49899">
    <property type="entry name" value="Concanavalin A-like lectins/glucanases"/>
    <property type="match status" value="1"/>
</dbReference>
<dbReference type="InterPro" id="IPR051560">
    <property type="entry name" value="MAM_domain-containing"/>
</dbReference>
<dbReference type="SMART" id="SM00137">
    <property type="entry name" value="MAM"/>
    <property type="match status" value="1"/>
</dbReference>
<organism evidence="2 3">
    <name type="scientific">Phrynosoma platyrhinos</name>
    <name type="common">Desert horned lizard</name>
    <dbReference type="NCBI Taxonomy" id="52577"/>
    <lineage>
        <taxon>Eukaryota</taxon>
        <taxon>Metazoa</taxon>
        <taxon>Chordata</taxon>
        <taxon>Craniata</taxon>
        <taxon>Vertebrata</taxon>
        <taxon>Euteleostomi</taxon>
        <taxon>Lepidosauria</taxon>
        <taxon>Squamata</taxon>
        <taxon>Bifurcata</taxon>
        <taxon>Unidentata</taxon>
        <taxon>Episquamata</taxon>
        <taxon>Toxicofera</taxon>
        <taxon>Iguania</taxon>
        <taxon>Phrynosomatidae</taxon>
        <taxon>Phrynosomatinae</taxon>
        <taxon>Phrynosoma</taxon>
    </lineage>
</organism>
<dbReference type="PROSITE" id="PS50060">
    <property type="entry name" value="MAM_2"/>
    <property type="match status" value="1"/>
</dbReference>
<protein>
    <recommendedName>
        <fullName evidence="1">MAM domain-containing protein</fullName>
    </recommendedName>
</protein>